<dbReference type="HOGENOM" id="CLU_012494_3_3_1"/>
<accession>A0A061H7I2</accession>
<feature type="domain" description="Alpha/beta hydrolase fold-3" evidence="3">
    <location>
        <begin position="81"/>
        <end position="376"/>
    </location>
</feature>
<evidence type="ECO:0000259" key="3">
    <source>
        <dbReference type="Pfam" id="PF07859"/>
    </source>
</evidence>
<evidence type="ECO:0000256" key="1">
    <source>
        <dbReference type="ARBA" id="ARBA00022801"/>
    </source>
</evidence>
<dbReference type="PANTHER" id="PTHR48081">
    <property type="entry name" value="AB HYDROLASE SUPERFAMILY PROTEIN C4A8.06C"/>
    <property type="match status" value="1"/>
</dbReference>
<dbReference type="eggNOG" id="KOG1515">
    <property type="taxonomic scope" value="Eukaryota"/>
</dbReference>
<dbReference type="Pfam" id="PF07859">
    <property type="entry name" value="Abhydrolase_3"/>
    <property type="match status" value="1"/>
</dbReference>
<dbReference type="GeneID" id="19319927"/>
<dbReference type="KEGG" id="pfp:PFL1_05843"/>
<dbReference type="EMBL" id="KE361644">
    <property type="protein sequence ID" value="EPQ26521.1"/>
    <property type="molecule type" value="Genomic_DNA"/>
</dbReference>
<dbReference type="PANTHER" id="PTHR48081:SF8">
    <property type="entry name" value="ALPHA_BETA HYDROLASE FOLD-3 DOMAIN-CONTAINING PROTEIN-RELATED"/>
    <property type="match status" value="1"/>
</dbReference>
<gene>
    <name evidence="4" type="ORF">PFL1_05843</name>
</gene>
<keyword evidence="1" id="KW-0378">Hydrolase</keyword>
<evidence type="ECO:0000313" key="5">
    <source>
        <dbReference type="Proteomes" id="UP000053664"/>
    </source>
</evidence>
<sequence length="452" mass="49830">MSSLRKWFSQPVSVLWRTALVRLPRAVPISTLKYTSPEGPHPFIYNLPSRSPREYSIPLYIFIPTSIIDRSPADDAPVPVLVDFHGGGFYLGSCLEQAPFCAQLARQMDCVVISVDYRMGPFHRFPAAIEDGEDVLKALLDQDANGYAELRSVIAMRIGRARAEGRQKMEQEAQKQAEQLAEGKIEQVVAPAKDPNQAQPESGSGSADDAVQDVRFDFDRKRVAISGFSSGGNLALNLALHLEPPELDRPWPTVFGKDYEAPISVLLFYPSLDLRQLPSERTKPENMPVGSTFWGQVSDLLAPTYVPRDEAHHPRASPGLASIDAIHPQAKIFLVLAELDSLSEQSKAWVAKIEDHKNKTDDVVIEEVKGVKHGWTQMPNSWLTAEERLLKQACFEKARAFTEWAWGGSRPGEGRPVSGVSHPPTRTPAPQPGQGEGGGDKIDLGSASLEER</sequence>
<dbReference type="OrthoDB" id="408631at2759"/>
<feature type="region of interest" description="Disordered" evidence="2">
    <location>
        <begin position="406"/>
        <end position="452"/>
    </location>
</feature>
<dbReference type="AlphaFoldDB" id="A0A061H7I2"/>
<dbReference type="Proteomes" id="UP000053664">
    <property type="component" value="Unassembled WGS sequence"/>
</dbReference>
<proteinExistence type="predicted"/>
<dbReference type="GO" id="GO:0016787">
    <property type="term" value="F:hydrolase activity"/>
    <property type="evidence" value="ECO:0007669"/>
    <property type="project" value="UniProtKB-KW"/>
</dbReference>
<evidence type="ECO:0000313" key="4">
    <source>
        <dbReference type="EMBL" id="EPQ26521.1"/>
    </source>
</evidence>
<evidence type="ECO:0000256" key="2">
    <source>
        <dbReference type="SAM" id="MobiDB-lite"/>
    </source>
</evidence>
<dbReference type="InterPro" id="IPR050300">
    <property type="entry name" value="GDXG_lipolytic_enzyme"/>
</dbReference>
<dbReference type="RefSeq" id="XP_007881571.1">
    <property type="nucleotide sequence ID" value="XM_007883380.1"/>
</dbReference>
<dbReference type="SUPFAM" id="SSF53474">
    <property type="entry name" value="alpha/beta-Hydrolases"/>
    <property type="match status" value="1"/>
</dbReference>
<feature type="compositionally biased region" description="Basic and acidic residues" evidence="2">
    <location>
        <begin position="438"/>
        <end position="452"/>
    </location>
</feature>
<reference evidence="4 5" key="1">
    <citation type="journal article" date="2013" name="Plant Cell">
        <title>The transition from a phytopathogenic smut ancestor to an anamorphic biocontrol agent deciphered by comparative whole-genome analysis.</title>
        <authorList>
            <person name="Lefebvre F."/>
            <person name="Joly D.L."/>
            <person name="Labbe C."/>
            <person name="Teichmann B."/>
            <person name="Linning R."/>
            <person name="Belzile F."/>
            <person name="Bakkeren G."/>
            <person name="Belanger R.R."/>
        </authorList>
    </citation>
    <scope>NUCLEOTIDE SEQUENCE [LARGE SCALE GENOMIC DNA]</scope>
    <source>
        <strain evidence="4 5">PF-1</strain>
    </source>
</reference>
<name>A0A061H7I2_9BASI</name>
<dbReference type="InterPro" id="IPR013094">
    <property type="entry name" value="AB_hydrolase_3"/>
</dbReference>
<organism evidence="4 5">
    <name type="scientific">Pseudozyma flocculosa PF-1</name>
    <dbReference type="NCBI Taxonomy" id="1277687"/>
    <lineage>
        <taxon>Eukaryota</taxon>
        <taxon>Fungi</taxon>
        <taxon>Dikarya</taxon>
        <taxon>Basidiomycota</taxon>
        <taxon>Ustilaginomycotina</taxon>
        <taxon>Ustilaginomycetes</taxon>
        <taxon>Ustilaginales</taxon>
        <taxon>Ustilaginaceae</taxon>
        <taxon>Pseudozyma</taxon>
    </lineage>
</organism>
<dbReference type="Gene3D" id="3.40.50.1820">
    <property type="entry name" value="alpha/beta hydrolase"/>
    <property type="match status" value="1"/>
</dbReference>
<protein>
    <recommendedName>
        <fullName evidence="3">Alpha/beta hydrolase fold-3 domain-containing protein</fullName>
    </recommendedName>
</protein>
<dbReference type="InterPro" id="IPR029058">
    <property type="entry name" value="AB_hydrolase_fold"/>
</dbReference>